<evidence type="ECO:0000313" key="5">
    <source>
        <dbReference type="EMBL" id="EED89668.1"/>
    </source>
</evidence>
<dbReference type="EC" id="3.1.2.4" evidence="2"/>
<dbReference type="PANTHER" id="PTHR43176:SF3">
    <property type="entry name" value="3-HYDROXYISOBUTYRYL-COA HYDROLASE, MITOCHONDRIAL"/>
    <property type="match status" value="1"/>
</dbReference>
<dbReference type="Pfam" id="PF16113">
    <property type="entry name" value="ECH_2"/>
    <property type="match status" value="1"/>
</dbReference>
<dbReference type="OMA" id="ERIQMYG"/>
<dbReference type="KEGG" id="tps:THAPSDRAFT_24503"/>
<dbReference type="InParanoid" id="B8CAF1"/>
<evidence type="ECO:0000313" key="6">
    <source>
        <dbReference type="Proteomes" id="UP000001449"/>
    </source>
</evidence>
<dbReference type="PaxDb" id="35128-Thaps24503"/>
<evidence type="ECO:0000256" key="2">
    <source>
        <dbReference type="ARBA" id="ARBA00011915"/>
    </source>
</evidence>
<dbReference type="HOGENOM" id="CLU_541311_0_0_1"/>
<dbReference type="EMBL" id="CM000647">
    <property type="protein sequence ID" value="EED89668.1"/>
    <property type="molecule type" value="Genomic_DNA"/>
</dbReference>
<dbReference type="GO" id="GO:0006574">
    <property type="term" value="P:L-valine catabolic process"/>
    <property type="evidence" value="ECO:0000318"/>
    <property type="project" value="GO_Central"/>
</dbReference>
<dbReference type="Gene3D" id="3.90.226.10">
    <property type="entry name" value="2-enoyl-CoA Hydratase, Chain A, domain 1"/>
    <property type="match status" value="1"/>
</dbReference>
<gene>
    <name evidence="5" type="ORF">THAPSDRAFT_24503</name>
</gene>
<reference evidence="5 6" key="2">
    <citation type="journal article" date="2008" name="Nature">
        <title>The Phaeodactylum genome reveals the evolutionary history of diatom genomes.</title>
        <authorList>
            <person name="Bowler C."/>
            <person name="Allen A.E."/>
            <person name="Badger J.H."/>
            <person name="Grimwood J."/>
            <person name="Jabbari K."/>
            <person name="Kuo A."/>
            <person name="Maheswari U."/>
            <person name="Martens C."/>
            <person name="Maumus F."/>
            <person name="Otillar R.P."/>
            <person name="Rayko E."/>
            <person name="Salamov A."/>
            <person name="Vandepoele K."/>
            <person name="Beszteri B."/>
            <person name="Gruber A."/>
            <person name="Heijde M."/>
            <person name="Katinka M."/>
            <person name="Mock T."/>
            <person name="Valentin K."/>
            <person name="Verret F."/>
            <person name="Berges J.A."/>
            <person name="Brownlee C."/>
            <person name="Cadoret J.P."/>
            <person name="Chiovitti A."/>
            <person name="Choi C.J."/>
            <person name="Coesel S."/>
            <person name="De Martino A."/>
            <person name="Detter J.C."/>
            <person name="Durkin C."/>
            <person name="Falciatore A."/>
            <person name="Fournet J."/>
            <person name="Haruta M."/>
            <person name="Huysman M.J."/>
            <person name="Jenkins B.D."/>
            <person name="Jiroutova K."/>
            <person name="Jorgensen R.E."/>
            <person name="Joubert Y."/>
            <person name="Kaplan A."/>
            <person name="Kroger N."/>
            <person name="Kroth P.G."/>
            <person name="La Roche J."/>
            <person name="Lindquist E."/>
            <person name="Lommer M."/>
            <person name="Martin-Jezequel V."/>
            <person name="Lopez P.J."/>
            <person name="Lucas S."/>
            <person name="Mangogna M."/>
            <person name="McGinnis K."/>
            <person name="Medlin L.K."/>
            <person name="Montsant A."/>
            <person name="Oudot-Le Secq M.P."/>
            <person name="Napoli C."/>
            <person name="Obornik M."/>
            <person name="Parker M.S."/>
            <person name="Petit J.L."/>
            <person name="Porcel B.M."/>
            <person name="Poulsen N."/>
            <person name="Robison M."/>
            <person name="Rychlewski L."/>
            <person name="Rynearson T.A."/>
            <person name="Schmutz J."/>
            <person name="Shapiro H."/>
            <person name="Siaut M."/>
            <person name="Stanley M."/>
            <person name="Sussman M.R."/>
            <person name="Taylor A.R."/>
            <person name="Vardi A."/>
            <person name="von Dassow P."/>
            <person name="Vyverman W."/>
            <person name="Willis A."/>
            <person name="Wyrwicz L.S."/>
            <person name="Rokhsar D.S."/>
            <person name="Weissenbach J."/>
            <person name="Armbrust E.V."/>
            <person name="Green B.R."/>
            <person name="Van de Peer Y."/>
            <person name="Grigoriev I.V."/>
        </authorList>
    </citation>
    <scope>NUCLEOTIDE SEQUENCE [LARGE SCALE GENOMIC DNA]</scope>
    <source>
        <strain evidence="5 6">CCMP1335</strain>
    </source>
</reference>
<dbReference type="SUPFAM" id="SSF52096">
    <property type="entry name" value="ClpP/crotonase"/>
    <property type="match status" value="1"/>
</dbReference>
<feature type="domain" description="Enoyl-CoA hydratase/isomerase" evidence="4">
    <location>
        <begin position="174"/>
        <end position="351"/>
    </location>
</feature>
<dbReference type="InterPro" id="IPR032259">
    <property type="entry name" value="HIBYL-CoA-H"/>
</dbReference>
<accession>B8CAF1</accession>
<evidence type="ECO:0000256" key="1">
    <source>
        <dbReference type="ARBA" id="ARBA00001709"/>
    </source>
</evidence>
<dbReference type="RefSeq" id="XP_002293207.1">
    <property type="nucleotide sequence ID" value="XM_002293171.1"/>
</dbReference>
<keyword evidence="6" id="KW-1185">Reference proteome</keyword>
<dbReference type="InterPro" id="IPR029045">
    <property type="entry name" value="ClpP/crotonase-like_dom_sf"/>
</dbReference>
<keyword evidence="3" id="KW-0378">Hydrolase</keyword>
<proteinExistence type="predicted"/>
<organism evidence="5 6">
    <name type="scientific">Thalassiosira pseudonana</name>
    <name type="common">Marine diatom</name>
    <name type="synonym">Cyclotella nana</name>
    <dbReference type="NCBI Taxonomy" id="35128"/>
    <lineage>
        <taxon>Eukaryota</taxon>
        <taxon>Sar</taxon>
        <taxon>Stramenopiles</taxon>
        <taxon>Ochrophyta</taxon>
        <taxon>Bacillariophyta</taxon>
        <taxon>Coscinodiscophyceae</taxon>
        <taxon>Thalassiosirophycidae</taxon>
        <taxon>Thalassiosirales</taxon>
        <taxon>Thalassiosiraceae</taxon>
        <taxon>Thalassiosira</taxon>
    </lineage>
</organism>
<evidence type="ECO:0000259" key="4">
    <source>
        <dbReference type="Pfam" id="PF16113"/>
    </source>
</evidence>
<dbReference type="Proteomes" id="UP000001449">
    <property type="component" value="Chromosome 12"/>
</dbReference>
<dbReference type="eggNOG" id="ENOG502TM17">
    <property type="taxonomic scope" value="Eukaryota"/>
</dbReference>
<dbReference type="STRING" id="35128.B8CAF1"/>
<evidence type="ECO:0000256" key="3">
    <source>
        <dbReference type="ARBA" id="ARBA00022801"/>
    </source>
</evidence>
<dbReference type="GeneID" id="7447562"/>
<sequence>MASMEAYRKAASKLSPRLSPATLSKIGNDMEQALTGAPSSAFSIPESVRRDPFALSKDSDPGAVIRSIGTSRRVFLLHSALSPVEIDGLAYRLRALSSNDAINSVVVANPLEDADCDGDMSENETCLPSFMEEGEIVTSIRTEMGGPWGKNRDNFEKSILDEEYGEGLGMPYVSSGYDAKKIYEMGLHKDPAALERELMQPLVNLSEAVRGSFAETSDNTRSKVPVISVTNGLTTDAGYALLSGSYALATQNTSFRILNPLRGLAFDPVGLSYLLPRVGFEFGQASAEHSKGCALLLALAGFEANATDLVSTGLATHYIGGPYKLNMLERGLSELNSWECQSLQPKPKRLYGQENRDMGPDINQQYKNVAVGNLIQYLTEYDAAGADEYGCYLKSELDDEHQLFLKDKDPSLTLAEERIQMYGEVISPLVNWAATFGGVWQEDSVHGMMERLREIAAKKTEYQGRAGYEEDAMVADQAEYFVTSMEQRSPLALSVMHELLLRSSSPGETLKSCMEREKASQMRLFTKADGDYARWAQSGQGVGLVGMQGCSSLIRVKDGVFDGWNHKSVKEVTDDEVKEIVGI</sequence>
<dbReference type="AlphaFoldDB" id="B8CAF1"/>
<reference evidence="5 6" key="1">
    <citation type="journal article" date="2004" name="Science">
        <title>The genome of the diatom Thalassiosira pseudonana: ecology, evolution, and metabolism.</title>
        <authorList>
            <person name="Armbrust E.V."/>
            <person name="Berges J.A."/>
            <person name="Bowler C."/>
            <person name="Green B.R."/>
            <person name="Martinez D."/>
            <person name="Putnam N.H."/>
            <person name="Zhou S."/>
            <person name="Allen A.E."/>
            <person name="Apt K.E."/>
            <person name="Bechner M."/>
            <person name="Brzezinski M.A."/>
            <person name="Chaal B.K."/>
            <person name="Chiovitti A."/>
            <person name="Davis A.K."/>
            <person name="Demarest M.S."/>
            <person name="Detter J.C."/>
            <person name="Glavina T."/>
            <person name="Goodstein D."/>
            <person name="Hadi M.Z."/>
            <person name="Hellsten U."/>
            <person name="Hildebrand M."/>
            <person name="Jenkins B.D."/>
            <person name="Jurka J."/>
            <person name="Kapitonov V.V."/>
            <person name="Kroger N."/>
            <person name="Lau W.W."/>
            <person name="Lane T.W."/>
            <person name="Larimer F.W."/>
            <person name="Lippmeier J.C."/>
            <person name="Lucas S."/>
            <person name="Medina M."/>
            <person name="Montsant A."/>
            <person name="Obornik M."/>
            <person name="Parker M.S."/>
            <person name="Palenik B."/>
            <person name="Pazour G.J."/>
            <person name="Richardson P.M."/>
            <person name="Rynearson T.A."/>
            <person name="Saito M.A."/>
            <person name="Schwartz D.C."/>
            <person name="Thamatrakoln K."/>
            <person name="Valentin K."/>
            <person name="Vardi A."/>
            <person name="Wilkerson F.P."/>
            <person name="Rokhsar D.S."/>
        </authorList>
    </citation>
    <scope>NUCLEOTIDE SEQUENCE [LARGE SCALE GENOMIC DNA]</scope>
    <source>
        <strain evidence="5 6">CCMP1335</strain>
    </source>
</reference>
<protein>
    <recommendedName>
        <fullName evidence="2">3-hydroxyisobutyryl-CoA hydrolase</fullName>
        <ecNumber evidence="2">3.1.2.4</ecNumber>
    </recommendedName>
</protein>
<comment type="catalytic activity">
    <reaction evidence="1">
        <text>3-hydroxy-2-methylpropanoyl-CoA + H2O = 3-hydroxy-2-methylpropanoate + CoA + H(+)</text>
        <dbReference type="Rhea" id="RHEA:20888"/>
        <dbReference type="ChEBI" id="CHEBI:11805"/>
        <dbReference type="ChEBI" id="CHEBI:15377"/>
        <dbReference type="ChEBI" id="CHEBI:15378"/>
        <dbReference type="ChEBI" id="CHEBI:57287"/>
        <dbReference type="ChEBI" id="CHEBI:57340"/>
        <dbReference type="EC" id="3.1.2.4"/>
    </reaction>
</comment>
<dbReference type="GO" id="GO:0003860">
    <property type="term" value="F:3-hydroxyisobutyryl-CoA hydrolase activity"/>
    <property type="evidence" value="ECO:0000318"/>
    <property type="project" value="GO_Central"/>
</dbReference>
<dbReference type="InterPro" id="IPR045004">
    <property type="entry name" value="ECH_dom"/>
</dbReference>
<name>B8CAF1_THAPS</name>
<dbReference type="PANTHER" id="PTHR43176">
    <property type="entry name" value="3-HYDROXYISOBUTYRYL-COA HYDROLASE-RELATED"/>
    <property type="match status" value="1"/>
</dbReference>